<evidence type="ECO:0000256" key="9">
    <source>
        <dbReference type="SAM" id="SignalP"/>
    </source>
</evidence>
<proteinExistence type="inferred from homology"/>
<evidence type="ECO:0000256" key="2">
    <source>
        <dbReference type="ARBA" id="ARBA00011016"/>
    </source>
</evidence>
<feature type="region of interest" description="Disordered" evidence="8">
    <location>
        <begin position="2612"/>
        <end position="2734"/>
    </location>
</feature>
<reference evidence="11" key="1">
    <citation type="submission" date="2025-08" db="UniProtKB">
        <authorList>
            <consortium name="RefSeq"/>
        </authorList>
    </citation>
    <scope>IDENTIFICATION</scope>
</reference>
<dbReference type="GO" id="GO:0007160">
    <property type="term" value="P:cell-matrix adhesion"/>
    <property type="evidence" value="ECO:0007669"/>
    <property type="project" value="TreeGrafter"/>
</dbReference>
<dbReference type="PANTHER" id="PTHR23412:SF6">
    <property type="entry name" value="MESOTHELIN"/>
    <property type="match status" value="1"/>
</dbReference>
<feature type="compositionally biased region" description="Low complexity" evidence="8">
    <location>
        <begin position="2622"/>
        <end position="2734"/>
    </location>
</feature>
<dbReference type="Proteomes" id="UP000694891">
    <property type="component" value="Unplaced"/>
</dbReference>
<dbReference type="InterPro" id="IPR010335">
    <property type="entry name" value="Mesothelin"/>
</dbReference>
<keyword evidence="7" id="KW-0175">Coiled coil</keyword>
<dbReference type="InterPro" id="IPR026664">
    <property type="entry name" value="Stereocilin-rel"/>
</dbReference>
<evidence type="ECO:0000313" key="10">
    <source>
        <dbReference type="Proteomes" id="UP000694891"/>
    </source>
</evidence>
<dbReference type="GO" id="GO:0009986">
    <property type="term" value="C:cell surface"/>
    <property type="evidence" value="ECO:0007669"/>
    <property type="project" value="TreeGrafter"/>
</dbReference>
<evidence type="ECO:0000256" key="5">
    <source>
        <dbReference type="ARBA" id="ARBA00023136"/>
    </source>
</evidence>
<accession>A0A9Y4NG28</accession>
<evidence type="ECO:0000256" key="7">
    <source>
        <dbReference type="SAM" id="Coils"/>
    </source>
</evidence>
<sequence length="2759" mass="305838">MRSLYLFLLVYLQGSFFAGGSRAQRNSTCDPAETCGPVPDPTSRFLQCVGLPSADTGPDHMRRLKAMLEATMDMYTFMKSSVKGVPLLSLQGELQLNLDADPLQNEALVQMWLEVKMKPLLKSITKQFLTCLSTKNFSCTTYQTVVRELSHHYSEMDPVRQKWIYMFFMYPFLSGDKIAGCVSPDESSEEWLMKNFGSFRAMARMKDLSTLNMVFSGLKVLHLLTPEQKAELLLRPEVAGLDNGTLSLVFHSLLTGGSGPPPTAMPGWGQNWTTPGWGQNWTTPGWGQNWTTPGWSQNWTTPGWGQNWTTPGWGQNWTTPGWGQNWTTPGWGQNWTTPGGGQNWTTPGWGQNWTTPGGGSTYTSPRYPSVSPSYPPQPTYKPYPPSPQYTLRKVLKGVMTAFKPIGSFVHDFVSFTQERDVSEMRSTTLTQFLLNWTLAELADMYRPPNTTALPEMPKFDLMNVEDWYQQVVMPLLRRFLPDDAMLMHDNVTLAFHKVFYLDHGKGDEPSEIQDVCSVTLDKNPCMLTNTVKNVAHVLQCAARTNLTMTEETVMRLIEELTKRLNSLIKELSTANFTEVASEFRQIFHEPESPSLAQEHLEDPDFIELWFQIKVLPLLPDIHPDLLSCLSTKNFSCPTYQTIVAALSRYMSVMDVDPMYTQNIYEYFIYPFLLHHNTSDPQCVSSANNSAEWLEKNFGYFSRFASITDFYRLNPRFSGLEVLRLLSPNQTAEMLVLPLPTPPQRDVVIDGVFDFLLESTELRKLPEVLHFVVRLAEKVKPPCDVYKQILERLQKAMPALPPDVESETWAGIDDLINVAPIECVPDNLTCPVTQFNETNICKGVNSSDLQSYLNTSMPVPCNVTLEKYACAQLENFTADQLVSLLKCNLPGNSSRSRVLWKMLLTKVSSVLDPALDILSDMSMPVVIPSAVEILDVIGEIRVSRLTDEQLMNSSVIRLWFSGRLSRFLPSASGGFLRCLSNKNLSCQSYQQILPAFIQHFENMTTRQRDMVLKSFILRVLQQPRSDPGCVSASNTSAEWLKRNLGPFSALLSLKELFNLNPQFNPLEVIPFLTPKQSAELVVQPFPNLPQKDVIIDRLFDYFTESPDEKKFSEFLSYLVTFSPQGNLSCSSYKTLFTRLDLAMATVSVHTASSITYTKTALSQHIPPGCIIYSTQCNVTMTNETDICAGVNSTKLQLLLDSGNTNGRVCEFSVEEFACASLPALTARDLAEMLKCDRSFNSSGSRPVWKLLLSKASLVLDGALDLLTNATFNPRDPAVSMVLNAIREIRFDNISVSSINDPAVIQLWFNRRLRPFLSAVSPDFLSCVITKGLNCSTYQRIVQVLSRLQPNMTLATQMTVYTHFIKVFLTRNDTADPACSSNINSSGQWVQKNLGGFSAIAPFGDLRMLYPGFSPMEALSQLSPRQLAELASTPGQLTSAEQVNMVMKHVPNNLLAAFFDDYSPAIVGHENLFPPPVRSAMLQVVFNRANLSDHSAVSDSALLIWLNKRLQPLLFNLSPNHVTLFFGILAGRNCSTEQQGVENLNLTIPTLSENTQTEVYNHIIETLRGPEPLRCYGDNFNHSFYTFIVGSFVGFQFPNLTTFLSLMPRDNMHQLVNSIPVMDLGALLRHRDVVDNSAQLCVLYQNYEEIQMFLEKESLPEVVRLPTLECVWPIALSSSNRADVRRWFNKSLVRYYPLLQKDLISSSATQNASCLAFQQFVITLGNHNYTAADFTRQDVFTTIRGYLVSGTLPRCYNSSDPELNSTAWFAEYIGPFMPFLTLEYFQQLGSEQDLQVFTVNPLNIALLNHSVLPQNLTDYYTQLVYQQDGNFNPLLLPLLCRCVAPGPAFSQLTANESMVLLPNLTDLCTDLDPQISAALAGNFGDKIDATTIAALGNESIGMSTGQIKMINPQQLFAALTTLRQVMGWNEGQARAIIQALMSSGMMKINSSSSLFMLGSLIVGVPTRVFNSISVSQLLTASRNTSILSQLVFAPQVIQQTFVTQIISVNTNSEGIIQNIPDELATEIPRALLVGFSNSSSVITTLNRKKWKRQQAELFFSVIGVETATTQLGSPSNLSSTVLQGFTCTGVRTIQRVQVKRLIRACRRRGRNRVRLVETQLTCMYNYIRVDADATNFTLYPPDMLLYYDYSVVPQSSCRSYFEQLADADFSVFSSTLSYKRNDLFDNARSCLGITNTSLTADDISVLGNMCCYLDGSYIQNSDPSILEKLKNCPEITDAQAAAVETLLSSGRTQYGAPSTWDEQTLRNLGMLPLYLKSTFYDNFDKRTKRRFLRYFLRELRSNKVSRQKRRSLKREIRKSIRKKSKRSADNECTVGLITQVTISDETFPFDYDDINQFNCCLTAETVKDNLNAITEKVDEEEYLEIVLSKLREAYAASSTIPEDQIQVLGSVSRLATAEDINKWTITQIDTLAALMDSSNGEWDPSLAKAIITKYLSTEGNTLGSTELNFIGGPNLCSLDADVLKNISQQSLKEADALVVSNCTTEKKKELFIIAREAFSGNARSTVSVPSYQLIQPYMGGATSDFVRSLSTANVNMDMTTFISLDENVVLNLTVTDVKNLLGTNLPDLKSYENQTQVRSWISSRAQSQLDTLGIGLEGGRADPTTSTATTTASGATTTASGAATTASGAATTASGAATTASSAATTASGATTTASGVTTTASGATTTASGATTTASGVTTTASGTTASSTSTTATTVGSGSTNSTASSATTTGSGSRIRADTGFSLLVLLVLLITSHHAVM</sequence>
<keyword evidence="10" id="KW-1185">Reference proteome</keyword>
<keyword evidence="3 9" id="KW-0732">Signal</keyword>
<keyword evidence="4" id="KW-0130">Cell adhesion</keyword>
<evidence type="ECO:0000256" key="3">
    <source>
        <dbReference type="ARBA" id="ARBA00022729"/>
    </source>
</evidence>
<evidence type="ECO:0000256" key="1">
    <source>
        <dbReference type="ARBA" id="ARBA00004370"/>
    </source>
</evidence>
<dbReference type="SUPFAM" id="SSF101967">
    <property type="entry name" value="Adhesin YadA, collagen-binding domain"/>
    <property type="match status" value="1"/>
</dbReference>
<dbReference type="GO" id="GO:0016020">
    <property type="term" value="C:membrane"/>
    <property type="evidence" value="ECO:0007669"/>
    <property type="project" value="UniProtKB-SubCell"/>
</dbReference>
<comment type="subcellular location">
    <subcellularLocation>
        <location evidence="1">Membrane</location>
    </subcellularLocation>
</comment>
<dbReference type="RefSeq" id="XP_008296599.1">
    <property type="nucleotide sequence ID" value="XM_008298377.1"/>
</dbReference>
<feature type="signal peptide" evidence="9">
    <location>
        <begin position="1"/>
        <end position="23"/>
    </location>
</feature>
<evidence type="ECO:0000256" key="8">
    <source>
        <dbReference type="SAM" id="MobiDB-lite"/>
    </source>
</evidence>
<keyword evidence="5" id="KW-0472">Membrane</keyword>
<dbReference type="PANTHER" id="PTHR23412">
    <property type="entry name" value="STEREOCILIN RELATED"/>
    <property type="match status" value="1"/>
</dbReference>
<feature type="chain" id="PRO_5041288247" evidence="9">
    <location>
        <begin position="24"/>
        <end position="2759"/>
    </location>
</feature>
<protein>
    <submittedName>
        <fullName evidence="11">Uncharacterized protein LOC103369623</fullName>
    </submittedName>
</protein>
<organism evidence="10 11">
    <name type="scientific">Stegastes partitus</name>
    <name type="common">bicolor damselfish</name>
    <dbReference type="NCBI Taxonomy" id="144197"/>
    <lineage>
        <taxon>Eukaryota</taxon>
        <taxon>Metazoa</taxon>
        <taxon>Chordata</taxon>
        <taxon>Craniata</taxon>
        <taxon>Vertebrata</taxon>
        <taxon>Euteleostomi</taxon>
        <taxon>Actinopterygii</taxon>
        <taxon>Neopterygii</taxon>
        <taxon>Teleostei</taxon>
        <taxon>Neoteleostei</taxon>
        <taxon>Acanthomorphata</taxon>
        <taxon>Ovalentaria</taxon>
        <taxon>Pomacentridae</taxon>
        <taxon>Stegastes</taxon>
    </lineage>
</organism>
<dbReference type="Pfam" id="PF06060">
    <property type="entry name" value="Mesothelin"/>
    <property type="match status" value="1"/>
</dbReference>
<feature type="coiled-coil region" evidence="7">
    <location>
        <begin position="550"/>
        <end position="577"/>
    </location>
</feature>
<dbReference type="GeneID" id="103369623"/>
<dbReference type="InterPro" id="IPR011049">
    <property type="entry name" value="Serralysin-like_metalloprot_C"/>
</dbReference>
<comment type="similarity">
    <text evidence="2">Belongs to the mesothelin family.</text>
</comment>
<evidence type="ECO:0000256" key="6">
    <source>
        <dbReference type="ARBA" id="ARBA00023180"/>
    </source>
</evidence>
<evidence type="ECO:0000256" key="4">
    <source>
        <dbReference type="ARBA" id="ARBA00022889"/>
    </source>
</evidence>
<evidence type="ECO:0000313" key="11">
    <source>
        <dbReference type="RefSeq" id="XP_008296599.1"/>
    </source>
</evidence>
<keyword evidence="6" id="KW-0325">Glycoprotein</keyword>
<gene>
    <name evidence="11" type="primary">LOC103369623</name>
</gene>
<name>A0A9Y4NG28_9TELE</name>